<name>A0A2Z6I708_9BURK</name>
<evidence type="ECO:0000313" key="2">
    <source>
        <dbReference type="EMBL" id="BBF22215.1"/>
    </source>
</evidence>
<evidence type="ECO:0008006" key="4">
    <source>
        <dbReference type="Google" id="ProtNLM"/>
    </source>
</evidence>
<keyword evidence="1" id="KW-0472">Membrane</keyword>
<keyword evidence="1" id="KW-0812">Transmembrane</keyword>
<dbReference type="KEGG" id="sutt:SUTMEG_01060"/>
<accession>A0A2Z6I708</accession>
<dbReference type="RefSeq" id="WP_120175877.1">
    <property type="nucleotide sequence ID" value="NZ_AP018786.1"/>
</dbReference>
<feature type="transmembrane region" description="Helical" evidence="1">
    <location>
        <begin position="7"/>
        <end position="29"/>
    </location>
</feature>
<proteinExistence type="predicted"/>
<gene>
    <name evidence="2" type="ORF">SUTMEG_01060</name>
</gene>
<dbReference type="OrthoDB" id="9153168at2"/>
<dbReference type="AlphaFoldDB" id="A0A2Z6I708"/>
<evidence type="ECO:0000256" key="1">
    <source>
        <dbReference type="SAM" id="Phobius"/>
    </source>
</evidence>
<sequence length="675" mass="71570">MRILRVVLTVVAFVGVIALVLVGALYGLVTPERVQNRLTLALEENLGLSLRLSAPPSVHPLPDFRVTLPAAEVVRTDSAALVARWDSAVLELNPFAVFTPSPRVRRLTIEGFVTDLDALADASRPSEGGAPEWNIDEVRLNAGRIGFADAEGAPALITDLSGVLVDASEAGARGSLSGTLASNPAQGAVTLEGALDWSKGLRTLSVESPRASFDGLIEKRQTKGTAWAARALLRPEGATFAAPRLEGETETIKHLSVSAESLVLPGRATYVARTFSAKVDLERREGALTLQLEAPALEKQADGRLLTERFTLASRLVPPSAESAPLEGRLSGAVEADHLSAAGLFLGMPVTFQGALLVASNSADAHVPALAVTGDLTLGKISAALLERVRWVPELLADVRYEGTFRLSEGALKGFPKGLAGNLLLEDGALSVGPARGEWLGGALDLAARLDTDGTWDLAARVRDANAELGFPAEGSPLVTGRLHGELSAAGNLKEGLSRLAAEGRVIQGALGGVDLPKARAILLEDQPEAVPGEVLGQARTPFDELAWRLVREADGTLRVAAHMKAPGLEGRFSGDGTALPASLHAVFLFDADAKLSALPMAADVTVEPNGSARWSLDWTNALERVRGETGDVPFSFEHLKRNVERSVRDFWNGIEWPDWSLPEMPWDKPAEDTL</sequence>
<protein>
    <recommendedName>
        <fullName evidence="4">AsmA domain-containing protein</fullName>
    </recommendedName>
</protein>
<evidence type="ECO:0000313" key="3">
    <source>
        <dbReference type="Proteomes" id="UP000271003"/>
    </source>
</evidence>
<dbReference type="Proteomes" id="UP000271003">
    <property type="component" value="Chromosome"/>
</dbReference>
<reference evidence="2 3" key="1">
    <citation type="journal article" date="2018" name="Int. J. Syst. Evol. Microbiol.">
        <title>Mesosutterella multiformis gen. nov., sp. nov., a member of the family Sutterellaceae and Sutterella megalosphaeroides sp. nov., isolated from human faeces.</title>
        <authorList>
            <person name="Sakamoto M."/>
            <person name="Ikeyama N."/>
            <person name="Kunihiro T."/>
            <person name="Iino T."/>
            <person name="Yuki M."/>
            <person name="Ohkuma M."/>
        </authorList>
    </citation>
    <scope>NUCLEOTIDE SEQUENCE [LARGE SCALE GENOMIC DNA]</scope>
    <source>
        <strain evidence="2 3">6FBBBH3</strain>
    </source>
</reference>
<dbReference type="EMBL" id="AP018786">
    <property type="protein sequence ID" value="BBF22215.1"/>
    <property type="molecule type" value="Genomic_DNA"/>
</dbReference>
<organism evidence="2 3">
    <name type="scientific">Sutterella megalosphaeroides</name>
    <dbReference type="NCBI Taxonomy" id="2494234"/>
    <lineage>
        <taxon>Bacteria</taxon>
        <taxon>Pseudomonadati</taxon>
        <taxon>Pseudomonadota</taxon>
        <taxon>Betaproteobacteria</taxon>
        <taxon>Burkholderiales</taxon>
        <taxon>Sutterellaceae</taxon>
        <taxon>Sutterella</taxon>
    </lineage>
</organism>
<keyword evidence="1" id="KW-1133">Transmembrane helix</keyword>
<keyword evidence="3" id="KW-1185">Reference proteome</keyword>